<dbReference type="PANTHER" id="PTHR11487:SF0">
    <property type="entry name" value="S-ACYL FATTY ACID SYNTHASE THIOESTERASE, MEDIUM CHAIN"/>
    <property type="match status" value="1"/>
</dbReference>
<feature type="domain" description="Thioesterase" evidence="2">
    <location>
        <begin position="24"/>
        <end position="245"/>
    </location>
</feature>
<organism evidence="3 4">
    <name type="scientific">Aliterella atlantica CENA595</name>
    <dbReference type="NCBI Taxonomy" id="1618023"/>
    <lineage>
        <taxon>Bacteria</taxon>
        <taxon>Bacillati</taxon>
        <taxon>Cyanobacteriota</taxon>
        <taxon>Cyanophyceae</taxon>
        <taxon>Chroococcidiopsidales</taxon>
        <taxon>Aliterellaceae</taxon>
        <taxon>Aliterella</taxon>
    </lineage>
</organism>
<dbReference type="PATRIC" id="fig|1618023.3.peg.510"/>
<evidence type="ECO:0000313" key="4">
    <source>
        <dbReference type="Proteomes" id="UP000032452"/>
    </source>
</evidence>
<dbReference type="PANTHER" id="PTHR11487">
    <property type="entry name" value="THIOESTERASE"/>
    <property type="match status" value="1"/>
</dbReference>
<protein>
    <submittedName>
        <fullName evidence="3">Gramicidin dehydrogenase</fullName>
    </submittedName>
</protein>
<dbReference type="InterPro" id="IPR029058">
    <property type="entry name" value="AB_hydrolase_fold"/>
</dbReference>
<gene>
    <name evidence="3" type="ORF">UH38_17210</name>
</gene>
<dbReference type="OrthoDB" id="2213423at2"/>
<dbReference type="GO" id="GO:0008610">
    <property type="term" value="P:lipid biosynthetic process"/>
    <property type="evidence" value="ECO:0007669"/>
    <property type="project" value="TreeGrafter"/>
</dbReference>
<dbReference type="InterPro" id="IPR012223">
    <property type="entry name" value="TEII"/>
</dbReference>
<evidence type="ECO:0000256" key="1">
    <source>
        <dbReference type="ARBA" id="ARBA00007169"/>
    </source>
</evidence>
<dbReference type="Gene3D" id="3.40.50.1820">
    <property type="entry name" value="alpha/beta hydrolase"/>
    <property type="match status" value="1"/>
</dbReference>
<dbReference type="Proteomes" id="UP000032452">
    <property type="component" value="Unassembled WGS sequence"/>
</dbReference>
<proteinExistence type="inferred from homology"/>
<accession>A0A0D8ZPH1</accession>
<evidence type="ECO:0000259" key="2">
    <source>
        <dbReference type="Pfam" id="PF00975"/>
    </source>
</evidence>
<dbReference type="EMBL" id="JYON01000020">
    <property type="protein sequence ID" value="KJH70640.1"/>
    <property type="molecule type" value="Genomic_DNA"/>
</dbReference>
<comment type="similarity">
    <text evidence="1">Belongs to the thioesterase family.</text>
</comment>
<sequence>MNPNILSYTPWIVCPNPNPQFDLRLFCFPYAGGSSFIYRTWSKFLSPSVEVCAIELPGRGKQMKLPPFNKLEPLVEAIASNIYPYLDKPFAFFGHSMGGLISFELARLLRKKYAIAPAQLFISGRHAPQIPNSKSPIHNLPEPAFIEELRHLNGTPKEVLENVELMQLFVPILRADFAVLETYIYTLEPPLDCPITVFGGLQDSEVDCNQLQAWQEQTKTDFNLHMFSGDHFFLHSAQDILLEKLVKYLPYGLPA</sequence>
<name>A0A0D8ZPH1_9CYAN</name>
<dbReference type="SUPFAM" id="SSF53474">
    <property type="entry name" value="alpha/beta-Hydrolases"/>
    <property type="match status" value="1"/>
</dbReference>
<dbReference type="AlphaFoldDB" id="A0A0D8ZPH1"/>
<evidence type="ECO:0000313" key="3">
    <source>
        <dbReference type="EMBL" id="KJH70640.1"/>
    </source>
</evidence>
<reference evidence="3 4" key="1">
    <citation type="submission" date="2015-02" db="EMBL/GenBank/DDBJ databases">
        <title>Draft genome of a novel marine cyanobacterium (Chroococcales) isolated from South Atlantic Ocean.</title>
        <authorList>
            <person name="Rigonato J."/>
            <person name="Alvarenga D.O."/>
            <person name="Branco L.H."/>
            <person name="Varani A.M."/>
            <person name="Brandini F.P."/>
            <person name="Fiore M.F."/>
        </authorList>
    </citation>
    <scope>NUCLEOTIDE SEQUENCE [LARGE SCALE GENOMIC DNA]</scope>
    <source>
        <strain evidence="3 4">CENA595</strain>
    </source>
</reference>
<dbReference type="STRING" id="1618023.UH38_17210"/>
<dbReference type="Pfam" id="PF00975">
    <property type="entry name" value="Thioesterase"/>
    <property type="match status" value="1"/>
</dbReference>
<keyword evidence="4" id="KW-1185">Reference proteome</keyword>
<dbReference type="RefSeq" id="WP_045055916.1">
    <property type="nucleotide sequence ID" value="NZ_CAWMDP010000007.1"/>
</dbReference>
<dbReference type="InterPro" id="IPR001031">
    <property type="entry name" value="Thioesterase"/>
</dbReference>
<comment type="caution">
    <text evidence="3">The sequence shown here is derived from an EMBL/GenBank/DDBJ whole genome shotgun (WGS) entry which is preliminary data.</text>
</comment>